<name>A0ABQ4ZTT4_9ASTR</name>
<gene>
    <name evidence="2" type="ORF">Tco_0800677</name>
</gene>
<evidence type="ECO:0000313" key="2">
    <source>
        <dbReference type="EMBL" id="GJS93709.1"/>
    </source>
</evidence>
<organism evidence="2 3">
    <name type="scientific">Tanacetum coccineum</name>
    <dbReference type="NCBI Taxonomy" id="301880"/>
    <lineage>
        <taxon>Eukaryota</taxon>
        <taxon>Viridiplantae</taxon>
        <taxon>Streptophyta</taxon>
        <taxon>Embryophyta</taxon>
        <taxon>Tracheophyta</taxon>
        <taxon>Spermatophyta</taxon>
        <taxon>Magnoliopsida</taxon>
        <taxon>eudicotyledons</taxon>
        <taxon>Gunneridae</taxon>
        <taxon>Pentapetalae</taxon>
        <taxon>asterids</taxon>
        <taxon>campanulids</taxon>
        <taxon>Asterales</taxon>
        <taxon>Asteraceae</taxon>
        <taxon>Asteroideae</taxon>
        <taxon>Anthemideae</taxon>
        <taxon>Anthemidinae</taxon>
        <taxon>Tanacetum</taxon>
    </lineage>
</organism>
<protein>
    <submittedName>
        <fullName evidence="2">Uncharacterized protein</fullName>
    </submittedName>
</protein>
<reference evidence="2" key="2">
    <citation type="submission" date="2022-01" db="EMBL/GenBank/DDBJ databases">
        <authorList>
            <person name="Yamashiro T."/>
            <person name="Shiraishi A."/>
            <person name="Satake H."/>
            <person name="Nakayama K."/>
        </authorList>
    </citation>
    <scope>NUCLEOTIDE SEQUENCE</scope>
</reference>
<feature type="compositionally biased region" description="Acidic residues" evidence="1">
    <location>
        <begin position="37"/>
        <end position="94"/>
    </location>
</feature>
<accession>A0ABQ4ZTT4</accession>
<proteinExistence type="predicted"/>
<evidence type="ECO:0000313" key="3">
    <source>
        <dbReference type="Proteomes" id="UP001151760"/>
    </source>
</evidence>
<sequence length="109" mass="11924">MSDSDESTVTYTEVFLAEEQPLPAAASPTAQSPDYVLESDPEEDPEEDDDEDPEEDPVDYLADGGDDGDDEDESSGADKDEEIDIEADDEEEESTTALGWSLLLVLYQL</sequence>
<comment type="caution">
    <text evidence="2">The sequence shown here is derived from an EMBL/GenBank/DDBJ whole genome shotgun (WGS) entry which is preliminary data.</text>
</comment>
<keyword evidence="3" id="KW-1185">Reference proteome</keyword>
<dbReference type="Proteomes" id="UP001151760">
    <property type="component" value="Unassembled WGS sequence"/>
</dbReference>
<feature type="region of interest" description="Disordered" evidence="1">
    <location>
        <begin position="1"/>
        <end position="97"/>
    </location>
</feature>
<dbReference type="EMBL" id="BQNB010011677">
    <property type="protein sequence ID" value="GJS93709.1"/>
    <property type="molecule type" value="Genomic_DNA"/>
</dbReference>
<evidence type="ECO:0000256" key="1">
    <source>
        <dbReference type="SAM" id="MobiDB-lite"/>
    </source>
</evidence>
<reference evidence="2" key="1">
    <citation type="journal article" date="2022" name="Int. J. Mol. Sci.">
        <title>Draft Genome of Tanacetum Coccineum: Genomic Comparison of Closely Related Tanacetum-Family Plants.</title>
        <authorList>
            <person name="Yamashiro T."/>
            <person name="Shiraishi A."/>
            <person name="Nakayama K."/>
            <person name="Satake H."/>
        </authorList>
    </citation>
    <scope>NUCLEOTIDE SEQUENCE</scope>
</reference>